<dbReference type="InterPro" id="IPR051474">
    <property type="entry name" value="Anti-sigma-K/W_factor"/>
</dbReference>
<feature type="transmembrane region" description="Helical" evidence="2">
    <location>
        <begin position="102"/>
        <end position="120"/>
    </location>
</feature>
<keyword evidence="2" id="KW-1133">Transmembrane helix</keyword>
<keyword evidence="2" id="KW-0472">Membrane</keyword>
<name>A0AB72UAX2_9PROT</name>
<dbReference type="GO" id="GO:0005886">
    <property type="term" value="C:plasma membrane"/>
    <property type="evidence" value="ECO:0007669"/>
    <property type="project" value="InterPro"/>
</dbReference>
<evidence type="ECO:0000259" key="3">
    <source>
        <dbReference type="Pfam" id="PF10099"/>
    </source>
</evidence>
<protein>
    <recommendedName>
        <fullName evidence="3">Anti-sigma K factor RskA C-terminal domain-containing protein</fullName>
    </recommendedName>
</protein>
<sequence length="243" mass="26791">MTDREDIDMLAAEYVLGTLDPDMRRLVDERRTNEAELNAAIADWEKRLSPLNAHYRAEMPSRDLFPAIRARIEGARIERERVQADNIVEIDLLKRKLARWRIGTFATGALAASLMVAVLVSDFAAPVSDRQFVAVFHRDDTEPAFVMSIDLDTRAVIIRPVSATLPEGKTYQLWIASDELGPAPKSLGLLENASAPTTRSLGEFDPALLRNATFGISLEPEGGSPTGRPTGPAIHGRLIPVEH</sequence>
<feature type="domain" description="Anti-sigma K factor RskA C-terminal" evidence="3">
    <location>
        <begin position="109"/>
        <end position="232"/>
    </location>
</feature>
<organism evidence="4 5">
    <name type="scientific">Thalassospira xiamenensis M-5 = DSM 17429</name>
    <dbReference type="NCBI Taxonomy" id="1123366"/>
    <lineage>
        <taxon>Bacteria</taxon>
        <taxon>Pseudomonadati</taxon>
        <taxon>Pseudomonadota</taxon>
        <taxon>Alphaproteobacteria</taxon>
        <taxon>Rhodospirillales</taxon>
        <taxon>Thalassospiraceae</taxon>
        <taxon>Thalassospira</taxon>
    </lineage>
</organism>
<dbReference type="RefSeq" id="WP_007092254.1">
    <property type="nucleotide sequence ID" value="NZ_CP004388.1"/>
</dbReference>
<evidence type="ECO:0000256" key="2">
    <source>
        <dbReference type="SAM" id="Phobius"/>
    </source>
</evidence>
<reference evidence="4 5" key="1">
    <citation type="journal article" date="2012" name="J. Bacteriol.">
        <title>Genome sequence of Thalassospira xiamenensis type strain M-5.</title>
        <authorList>
            <person name="Lai Q."/>
            <person name="Shao Z."/>
        </authorList>
    </citation>
    <scope>NUCLEOTIDE SEQUENCE [LARGE SCALE GENOMIC DNA]</scope>
    <source>
        <strain evidence="4 5">M-5</strain>
    </source>
</reference>
<evidence type="ECO:0000256" key="1">
    <source>
        <dbReference type="SAM" id="MobiDB-lite"/>
    </source>
</evidence>
<dbReference type="AlphaFoldDB" id="A0AB72UAX2"/>
<dbReference type="GO" id="GO:0006417">
    <property type="term" value="P:regulation of translation"/>
    <property type="evidence" value="ECO:0007669"/>
    <property type="project" value="TreeGrafter"/>
</dbReference>
<evidence type="ECO:0000313" key="5">
    <source>
        <dbReference type="Proteomes" id="UP000007127"/>
    </source>
</evidence>
<dbReference type="GO" id="GO:0016989">
    <property type="term" value="F:sigma factor antagonist activity"/>
    <property type="evidence" value="ECO:0007669"/>
    <property type="project" value="TreeGrafter"/>
</dbReference>
<dbReference type="Pfam" id="PF10099">
    <property type="entry name" value="RskA_C"/>
    <property type="match status" value="1"/>
</dbReference>
<evidence type="ECO:0000313" key="4">
    <source>
        <dbReference type="EMBL" id="AJD51277.1"/>
    </source>
</evidence>
<dbReference type="KEGG" id="txi:TH3_05785"/>
<dbReference type="InterPro" id="IPR018764">
    <property type="entry name" value="RskA_C"/>
</dbReference>
<dbReference type="EMBL" id="CP004388">
    <property type="protein sequence ID" value="AJD51277.1"/>
    <property type="molecule type" value="Genomic_DNA"/>
</dbReference>
<dbReference type="PANTHER" id="PTHR37461:SF1">
    <property type="entry name" value="ANTI-SIGMA-K FACTOR RSKA"/>
    <property type="match status" value="1"/>
</dbReference>
<dbReference type="Proteomes" id="UP000007127">
    <property type="component" value="Chromosome"/>
</dbReference>
<proteinExistence type="predicted"/>
<accession>A0AB72UAX2</accession>
<gene>
    <name evidence="4" type="ORF">TH3_05785</name>
</gene>
<dbReference type="GeneID" id="31926840"/>
<feature type="region of interest" description="Disordered" evidence="1">
    <location>
        <begin position="218"/>
        <end position="243"/>
    </location>
</feature>
<keyword evidence="2" id="KW-0812">Transmembrane</keyword>
<dbReference type="PANTHER" id="PTHR37461">
    <property type="entry name" value="ANTI-SIGMA-K FACTOR RSKA"/>
    <property type="match status" value="1"/>
</dbReference>